<dbReference type="Proteomes" id="UP000594261">
    <property type="component" value="Chromosome 11"/>
</dbReference>
<dbReference type="Gene3D" id="3.30.420.10">
    <property type="entry name" value="Ribonuclease H-like superfamily/Ribonuclease H"/>
    <property type="match status" value="1"/>
</dbReference>
<protein>
    <recommendedName>
        <fullName evidence="1">RNase H type-1 domain-containing protein</fullName>
    </recommendedName>
</protein>
<dbReference type="InParanoid" id="A0A7N2MYP9"/>
<dbReference type="InterPro" id="IPR053151">
    <property type="entry name" value="RNase_H-like"/>
</dbReference>
<dbReference type="Gramene" id="QL11p036979:mrna">
    <property type="protein sequence ID" value="QL11p036979:mrna:CDS:1"/>
    <property type="gene ID" value="QL11p036979"/>
</dbReference>
<proteinExistence type="predicted"/>
<name>A0A7N2MYP9_QUELO</name>
<accession>A0A7N2MYP9</accession>
<dbReference type="OMA" id="CTANDMA"/>
<keyword evidence="3" id="KW-1185">Reference proteome</keyword>
<dbReference type="InterPro" id="IPR036397">
    <property type="entry name" value="RNaseH_sf"/>
</dbReference>
<dbReference type="InterPro" id="IPR012337">
    <property type="entry name" value="RNaseH-like_sf"/>
</dbReference>
<dbReference type="Pfam" id="PF13456">
    <property type="entry name" value="RVT_3"/>
    <property type="match status" value="1"/>
</dbReference>
<dbReference type="PANTHER" id="PTHR47723">
    <property type="entry name" value="OS05G0353850 PROTEIN"/>
    <property type="match status" value="1"/>
</dbReference>
<dbReference type="CDD" id="cd06222">
    <property type="entry name" value="RNase_H_like"/>
    <property type="match status" value="1"/>
</dbReference>
<dbReference type="EnsemblPlants" id="QL11p036979:mrna">
    <property type="protein sequence ID" value="QL11p036979:mrna:CDS:1"/>
    <property type="gene ID" value="QL11p036979"/>
</dbReference>
<sequence length="188" mass="20987">MDIPNLVVEILHQGTQKDLEKFFEVAWRIWYNRNWVLYEANGTSKTHIWGAAIRMIEDFKEANGLKIKHMGDKKDHWEPPPVGFYTINVDGAIPLANGHSGIGVVVRDSDSRFVVAMSLPLQGRYSIEETKAAAVEQGCVLAKKLGLERVIIESDSLLTVQAVEANDVRGVVGHFVKGIVQSLCNFQE</sequence>
<organism evidence="2 3">
    <name type="scientific">Quercus lobata</name>
    <name type="common">Valley oak</name>
    <dbReference type="NCBI Taxonomy" id="97700"/>
    <lineage>
        <taxon>Eukaryota</taxon>
        <taxon>Viridiplantae</taxon>
        <taxon>Streptophyta</taxon>
        <taxon>Embryophyta</taxon>
        <taxon>Tracheophyta</taxon>
        <taxon>Spermatophyta</taxon>
        <taxon>Magnoliopsida</taxon>
        <taxon>eudicotyledons</taxon>
        <taxon>Gunneridae</taxon>
        <taxon>Pentapetalae</taxon>
        <taxon>rosids</taxon>
        <taxon>fabids</taxon>
        <taxon>Fagales</taxon>
        <taxon>Fagaceae</taxon>
        <taxon>Quercus</taxon>
    </lineage>
</organism>
<dbReference type="GO" id="GO:0003676">
    <property type="term" value="F:nucleic acid binding"/>
    <property type="evidence" value="ECO:0007669"/>
    <property type="project" value="InterPro"/>
</dbReference>
<dbReference type="SUPFAM" id="SSF53098">
    <property type="entry name" value="Ribonuclease H-like"/>
    <property type="match status" value="1"/>
</dbReference>
<dbReference type="InterPro" id="IPR044730">
    <property type="entry name" value="RNase_H-like_dom_plant"/>
</dbReference>
<dbReference type="PANTHER" id="PTHR47723:SF24">
    <property type="entry name" value="RNASE H TYPE-1 DOMAIN-CONTAINING PROTEIN"/>
    <property type="match status" value="1"/>
</dbReference>
<dbReference type="GO" id="GO:0004523">
    <property type="term" value="F:RNA-DNA hybrid ribonuclease activity"/>
    <property type="evidence" value="ECO:0007669"/>
    <property type="project" value="InterPro"/>
</dbReference>
<evidence type="ECO:0000313" key="3">
    <source>
        <dbReference type="Proteomes" id="UP000594261"/>
    </source>
</evidence>
<evidence type="ECO:0000259" key="1">
    <source>
        <dbReference type="Pfam" id="PF13456"/>
    </source>
</evidence>
<dbReference type="AlphaFoldDB" id="A0A7N2MYP9"/>
<evidence type="ECO:0000313" key="2">
    <source>
        <dbReference type="EnsemblPlants" id="QL11p036979:mrna:CDS:1"/>
    </source>
</evidence>
<dbReference type="EMBL" id="LRBV02000011">
    <property type="status" value="NOT_ANNOTATED_CDS"/>
    <property type="molecule type" value="Genomic_DNA"/>
</dbReference>
<reference evidence="2 3" key="1">
    <citation type="journal article" date="2016" name="G3 (Bethesda)">
        <title>First Draft Assembly and Annotation of the Genome of a California Endemic Oak Quercus lobata Nee (Fagaceae).</title>
        <authorList>
            <person name="Sork V.L."/>
            <person name="Fitz-Gibbon S.T."/>
            <person name="Puiu D."/>
            <person name="Crepeau M."/>
            <person name="Gugger P.F."/>
            <person name="Sherman R."/>
            <person name="Stevens K."/>
            <person name="Langley C.H."/>
            <person name="Pellegrini M."/>
            <person name="Salzberg S.L."/>
        </authorList>
    </citation>
    <scope>NUCLEOTIDE SEQUENCE [LARGE SCALE GENOMIC DNA]</scope>
    <source>
        <strain evidence="2 3">cv. SW786</strain>
    </source>
</reference>
<dbReference type="InterPro" id="IPR002156">
    <property type="entry name" value="RNaseH_domain"/>
</dbReference>
<reference evidence="2" key="2">
    <citation type="submission" date="2021-01" db="UniProtKB">
        <authorList>
            <consortium name="EnsemblPlants"/>
        </authorList>
    </citation>
    <scope>IDENTIFICATION</scope>
</reference>
<feature type="domain" description="RNase H type-1" evidence="1">
    <location>
        <begin position="88"/>
        <end position="166"/>
    </location>
</feature>